<dbReference type="SFLD" id="SFLDS00003">
    <property type="entry name" value="Haloacid_Dehalogenase"/>
    <property type="match status" value="1"/>
</dbReference>
<dbReference type="GO" id="GO:0005829">
    <property type="term" value="C:cytosol"/>
    <property type="evidence" value="ECO:0007669"/>
    <property type="project" value="TreeGrafter"/>
</dbReference>
<dbReference type="Gene3D" id="3.40.50.1000">
    <property type="entry name" value="HAD superfamily/HAD-like"/>
    <property type="match status" value="1"/>
</dbReference>
<comment type="caution">
    <text evidence="1">The sequence shown here is derived from an EMBL/GenBank/DDBJ whole genome shotgun (WGS) entry which is preliminary data.</text>
</comment>
<reference evidence="1 2" key="1">
    <citation type="submission" date="2018-09" db="EMBL/GenBank/DDBJ databases">
        <title>Characterization of the phylogenetic diversity of five novel species belonging to the genus Bifidobacterium.</title>
        <authorList>
            <person name="Lugli G.A."/>
            <person name="Duranti S."/>
            <person name="Milani C."/>
        </authorList>
    </citation>
    <scope>NUCLEOTIDE SEQUENCE [LARGE SCALE GENOMIC DNA]</scope>
    <source>
        <strain evidence="1 2">2036B</strain>
    </source>
</reference>
<dbReference type="PANTHER" id="PTHR10000">
    <property type="entry name" value="PHOSPHOSERINE PHOSPHATASE"/>
    <property type="match status" value="1"/>
</dbReference>
<dbReference type="PANTHER" id="PTHR10000:SF53">
    <property type="entry name" value="5-AMINO-6-(5-PHOSPHO-D-RIBITYLAMINO)URACIL PHOSPHATASE YBJI-RELATED"/>
    <property type="match status" value="1"/>
</dbReference>
<dbReference type="Pfam" id="PF08282">
    <property type="entry name" value="Hydrolase_3"/>
    <property type="match status" value="1"/>
</dbReference>
<evidence type="ECO:0000313" key="1">
    <source>
        <dbReference type="EMBL" id="RSX54862.1"/>
    </source>
</evidence>
<name>A0A430FPU3_9BIFI</name>
<dbReference type="SUPFAM" id="SSF56784">
    <property type="entry name" value="HAD-like"/>
    <property type="match status" value="1"/>
</dbReference>
<dbReference type="Gene3D" id="3.30.1240.10">
    <property type="match status" value="1"/>
</dbReference>
<dbReference type="Proteomes" id="UP000287609">
    <property type="component" value="Unassembled WGS sequence"/>
</dbReference>
<dbReference type="AlphaFoldDB" id="A0A430FPU3"/>
<evidence type="ECO:0000313" key="2">
    <source>
        <dbReference type="Proteomes" id="UP000287609"/>
    </source>
</evidence>
<dbReference type="InterPro" id="IPR000150">
    <property type="entry name" value="Cof"/>
</dbReference>
<keyword evidence="2" id="KW-1185">Reference proteome</keyword>
<dbReference type="GO" id="GO:0016791">
    <property type="term" value="F:phosphatase activity"/>
    <property type="evidence" value="ECO:0007669"/>
    <property type="project" value="TreeGrafter"/>
</dbReference>
<dbReference type="InterPro" id="IPR036412">
    <property type="entry name" value="HAD-like_sf"/>
</dbReference>
<dbReference type="GO" id="GO:0000287">
    <property type="term" value="F:magnesium ion binding"/>
    <property type="evidence" value="ECO:0007669"/>
    <property type="project" value="TreeGrafter"/>
</dbReference>
<dbReference type="RefSeq" id="WP_125963552.1">
    <property type="nucleotide sequence ID" value="NZ_QXGM01000002.1"/>
</dbReference>
<accession>A0A430FPU3</accession>
<dbReference type="OrthoDB" id="3180855at2"/>
<protein>
    <submittedName>
        <fullName evidence="1">Haloacid dehalogenase</fullName>
    </submittedName>
</protein>
<dbReference type="EMBL" id="QXGM01000002">
    <property type="protein sequence ID" value="RSX54862.1"/>
    <property type="molecule type" value="Genomic_DNA"/>
</dbReference>
<dbReference type="SFLD" id="SFLDG01140">
    <property type="entry name" value="C2.B:_Phosphomannomutase_and_P"/>
    <property type="match status" value="1"/>
</dbReference>
<gene>
    <name evidence="1" type="ORF">D2E26_0916</name>
</gene>
<dbReference type="NCBIfam" id="TIGR00099">
    <property type="entry name" value="Cof-subfamily"/>
    <property type="match status" value="1"/>
</dbReference>
<sequence>MATRQWDEIEVEPTEKRPDIRLVVADMDGTLLDANSQIPDSFWPMLSKLEERGIAFVPASGRQFQTLEDMFGTDSADGKDRSDSISLIAENGNVVCYRGDIIGVNGMDFDFARQIIDTVDAATAPTANPRYNIGLVVCGLQSAYVQRDDEPFLQECRKYYHALRIVDDLHEVLEDESETILKLAIFDFDAAEPMAKALFSNLPEKYCIQVSAKHWADIMRADTDKRTGVESIQEHMHITPDQTAVFGDFLNDAGMLSDATWSFAMENAHDKVKEIANFIAPANTEEGVMQVVNRLVA</sequence>
<organism evidence="1 2">
    <name type="scientific">Bifidobacterium dolichotidis</name>
    <dbReference type="NCBI Taxonomy" id="2306976"/>
    <lineage>
        <taxon>Bacteria</taxon>
        <taxon>Bacillati</taxon>
        <taxon>Actinomycetota</taxon>
        <taxon>Actinomycetes</taxon>
        <taxon>Bifidobacteriales</taxon>
        <taxon>Bifidobacteriaceae</taxon>
        <taxon>Bifidobacterium</taxon>
    </lineage>
</organism>
<dbReference type="InterPro" id="IPR023214">
    <property type="entry name" value="HAD_sf"/>
</dbReference>
<proteinExistence type="predicted"/>